<dbReference type="PANTHER" id="PTHR30055">
    <property type="entry name" value="HTH-TYPE TRANSCRIPTIONAL REGULATOR RUTR"/>
    <property type="match status" value="1"/>
</dbReference>
<proteinExistence type="predicted"/>
<keyword evidence="1" id="KW-0678">Repressor</keyword>
<keyword evidence="8" id="KW-1185">Reference proteome</keyword>
<dbReference type="InterPro" id="IPR023772">
    <property type="entry name" value="DNA-bd_HTH_TetR-type_CS"/>
</dbReference>
<dbReference type="InterPro" id="IPR009057">
    <property type="entry name" value="Homeodomain-like_sf"/>
</dbReference>
<evidence type="ECO:0000256" key="5">
    <source>
        <dbReference type="PROSITE-ProRule" id="PRU00335"/>
    </source>
</evidence>
<evidence type="ECO:0000256" key="4">
    <source>
        <dbReference type="ARBA" id="ARBA00023163"/>
    </source>
</evidence>
<dbReference type="PRINTS" id="PR00455">
    <property type="entry name" value="HTHTETR"/>
</dbReference>
<dbReference type="PANTHER" id="PTHR30055:SF234">
    <property type="entry name" value="HTH-TYPE TRANSCRIPTIONAL REGULATOR BETI"/>
    <property type="match status" value="1"/>
</dbReference>
<protein>
    <recommendedName>
        <fullName evidence="6">HTH tetR-type domain-containing protein</fullName>
    </recommendedName>
</protein>
<evidence type="ECO:0000256" key="1">
    <source>
        <dbReference type="ARBA" id="ARBA00022491"/>
    </source>
</evidence>
<feature type="DNA-binding region" description="H-T-H motif" evidence="5">
    <location>
        <begin position="43"/>
        <end position="62"/>
    </location>
</feature>
<evidence type="ECO:0000313" key="8">
    <source>
        <dbReference type="Proteomes" id="UP000626210"/>
    </source>
</evidence>
<dbReference type="PROSITE" id="PS01081">
    <property type="entry name" value="HTH_TETR_1"/>
    <property type="match status" value="1"/>
</dbReference>
<reference evidence="8" key="1">
    <citation type="journal article" date="2019" name="Int. J. Syst. Evol. Microbiol.">
        <title>The Global Catalogue of Microorganisms (GCM) 10K type strain sequencing project: providing services to taxonomists for standard genome sequencing and annotation.</title>
        <authorList>
            <consortium name="The Broad Institute Genomics Platform"/>
            <consortium name="The Broad Institute Genome Sequencing Center for Infectious Disease"/>
            <person name="Wu L."/>
            <person name="Ma J."/>
        </authorList>
    </citation>
    <scope>NUCLEOTIDE SEQUENCE [LARGE SCALE GENOMIC DNA]</scope>
    <source>
        <strain evidence="8">KCTC 23314</strain>
    </source>
</reference>
<accession>A0ABQ3GCT2</accession>
<keyword evidence="4" id="KW-0804">Transcription</keyword>
<gene>
    <name evidence="7" type="ORF">GCM10007320_58730</name>
</gene>
<dbReference type="SUPFAM" id="SSF46689">
    <property type="entry name" value="Homeodomain-like"/>
    <property type="match status" value="1"/>
</dbReference>
<dbReference type="SUPFAM" id="SSF48498">
    <property type="entry name" value="Tetracyclin repressor-like, C-terminal domain"/>
    <property type="match status" value="1"/>
</dbReference>
<dbReference type="Proteomes" id="UP000626210">
    <property type="component" value="Unassembled WGS sequence"/>
</dbReference>
<dbReference type="Gene3D" id="1.10.357.10">
    <property type="entry name" value="Tetracycline Repressor, domain 2"/>
    <property type="match status" value="1"/>
</dbReference>
<evidence type="ECO:0000256" key="3">
    <source>
        <dbReference type="ARBA" id="ARBA00023125"/>
    </source>
</evidence>
<organism evidence="7 8">
    <name type="scientific">Pseudorhodoferax aquiterrae</name>
    <dbReference type="NCBI Taxonomy" id="747304"/>
    <lineage>
        <taxon>Bacteria</taxon>
        <taxon>Pseudomonadati</taxon>
        <taxon>Pseudomonadota</taxon>
        <taxon>Betaproteobacteria</taxon>
        <taxon>Burkholderiales</taxon>
        <taxon>Comamonadaceae</taxon>
    </lineage>
</organism>
<dbReference type="RefSeq" id="WP_189690428.1">
    <property type="nucleotide sequence ID" value="NZ_BMYK01000033.1"/>
</dbReference>
<keyword evidence="3 5" id="KW-0238">DNA-binding</keyword>
<sequence>MTKPAPAPAARQAAARSDGQEARAQLLSAALALFAEQGFAKTSTRAIAQAAGVNLAAIRYYFGDKAGLYAACFSEPLGGNAGDLTRLCGAPELPVAEALRLFLTGYVEPLKQGEIVRQCMRLHLREMLEPTSQWAQEVERDIKGPHLVLVDILARHLGVRADDDLHRLAFAITGLAMQLFVTHDVVDVVHPGLMRDDAAIDRWAERLVGYALALVDAEKQRRSASAAAKTRKKE</sequence>
<evidence type="ECO:0000256" key="2">
    <source>
        <dbReference type="ARBA" id="ARBA00023015"/>
    </source>
</evidence>
<dbReference type="Pfam" id="PF00440">
    <property type="entry name" value="TetR_N"/>
    <property type="match status" value="1"/>
</dbReference>
<name>A0ABQ3GCT2_9BURK</name>
<dbReference type="InterPro" id="IPR050109">
    <property type="entry name" value="HTH-type_TetR-like_transc_reg"/>
</dbReference>
<comment type="caution">
    <text evidence="7">The sequence shown here is derived from an EMBL/GenBank/DDBJ whole genome shotgun (WGS) entry which is preliminary data.</text>
</comment>
<dbReference type="EMBL" id="BMYK01000033">
    <property type="protein sequence ID" value="GHD00862.1"/>
    <property type="molecule type" value="Genomic_DNA"/>
</dbReference>
<dbReference type="InterPro" id="IPR036271">
    <property type="entry name" value="Tet_transcr_reg_TetR-rel_C_sf"/>
</dbReference>
<evidence type="ECO:0000259" key="6">
    <source>
        <dbReference type="PROSITE" id="PS50977"/>
    </source>
</evidence>
<evidence type="ECO:0000313" key="7">
    <source>
        <dbReference type="EMBL" id="GHD00862.1"/>
    </source>
</evidence>
<feature type="domain" description="HTH tetR-type" evidence="6">
    <location>
        <begin position="20"/>
        <end position="80"/>
    </location>
</feature>
<dbReference type="Pfam" id="PF09209">
    <property type="entry name" value="CecR_C"/>
    <property type="match status" value="1"/>
</dbReference>
<keyword evidence="2" id="KW-0805">Transcription regulation</keyword>
<dbReference type="PROSITE" id="PS50977">
    <property type="entry name" value="HTH_TETR_2"/>
    <property type="match status" value="1"/>
</dbReference>
<dbReference type="Gene3D" id="1.10.10.60">
    <property type="entry name" value="Homeodomain-like"/>
    <property type="match status" value="1"/>
</dbReference>
<dbReference type="InterPro" id="IPR001647">
    <property type="entry name" value="HTH_TetR"/>
</dbReference>
<dbReference type="InterPro" id="IPR015292">
    <property type="entry name" value="Tscrpt_reg_YbiH_C"/>
</dbReference>